<feature type="binding site" evidence="9">
    <location>
        <position position="182"/>
    </location>
    <ligand>
        <name>Mg(2+)</name>
        <dbReference type="ChEBI" id="CHEBI:18420"/>
    </ligand>
</feature>
<evidence type="ECO:0000256" key="6">
    <source>
        <dbReference type="ARBA" id="ARBA00022833"/>
    </source>
</evidence>
<dbReference type="PROSITE" id="PS00123">
    <property type="entry name" value="ALKALINE_PHOSPHATASE"/>
    <property type="match status" value="1"/>
</dbReference>
<keyword evidence="7 9" id="KW-0460">Magnesium</keyword>
<dbReference type="GO" id="GO:0046872">
    <property type="term" value="F:metal ion binding"/>
    <property type="evidence" value="ECO:0007669"/>
    <property type="project" value="UniProtKB-KW"/>
</dbReference>
<evidence type="ECO:0000256" key="8">
    <source>
        <dbReference type="PIRSR" id="PIRSR601952-1"/>
    </source>
</evidence>
<feature type="binding site" evidence="9">
    <location>
        <position position="468"/>
    </location>
    <ligand>
        <name>Zn(2+)</name>
        <dbReference type="ChEBI" id="CHEBI:29105"/>
        <label>2</label>
    </ligand>
</feature>
<comment type="catalytic activity">
    <reaction evidence="11">
        <text>a phosphate monoester + H2O = an alcohol + phosphate</text>
        <dbReference type="Rhea" id="RHEA:15017"/>
        <dbReference type="ChEBI" id="CHEBI:15377"/>
        <dbReference type="ChEBI" id="CHEBI:30879"/>
        <dbReference type="ChEBI" id="CHEBI:43474"/>
        <dbReference type="ChEBI" id="CHEBI:67140"/>
        <dbReference type="EC" id="3.1.3.1"/>
    </reaction>
</comment>
<feature type="binding site" evidence="9">
    <location>
        <position position="383"/>
    </location>
    <ligand>
        <name>Zn(2+)</name>
        <dbReference type="ChEBI" id="CHEBI:29105"/>
        <label>2</label>
    </ligand>
</feature>
<dbReference type="CDD" id="cd16012">
    <property type="entry name" value="ALP"/>
    <property type="match status" value="1"/>
</dbReference>
<comment type="similarity">
    <text evidence="1 10">Belongs to the alkaline phosphatase family.</text>
</comment>
<evidence type="ECO:0000256" key="5">
    <source>
        <dbReference type="ARBA" id="ARBA00022801"/>
    </source>
</evidence>
<feature type="active site" description="Phosphoserine intermediate" evidence="8">
    <location>
        <position position="116"/>
    </location>
</feature>
<sequence length="588" mass="65689">MFAVLLFSLVLFYHGDSAYRIVNRPNSLPEDGDYWMSEMKNVLEKKMKTGMPNTKRAKNVIIFVGDGMGLPVTVASRIYKGQLQGLPGEETSLKFETFPSTGLIKSYCVDRQVPDSACTATAMFSGIKSRYYTMGVDVHTNFDDCQSSLENADYHPDSIIVWAKEQGKKTGLVTTMRVTHATPGALYCHTPNRDWECEEFMPQNAKDKCLDIARQLIEKEPGQYMNVILGGGQRYFQPDIPGACKRIKNVNLTQLWIDQKKRLNLTWAYVKTREELMADGNEKKDHVLGLFAGSHMSYELDRQKNPSSTQPSIQEMTRFAIRNMKNDQGFFLMVEGGNIDYALHDVNAKRAMVDLLAMEDAVATAMKEMESELDETLIIVTADHSHVMTINGYPKRGNPILGISEVSVAMDLPYTTLMFTNGGYWKYKVDPKNSSQVVWQNFTQEEAMKDDYHQMQAVYIGGDLAETHGGEDIAVYATGPWSHLLVGVNEQSYIAHVMAYAACIGPHKTRDGCDEHIAAASNPDTTDPDLIAAWIGLYKTRESCDDDITTSITDAANVAKVTIVTEGIVVTKATIVTNGTVFTCHYRH</sequence>
<feature type="signal peptide" evidence="12">
    <location>
        <begin position="1"/>
        <end position="18"/>
    </location>
</feature>
<accession>A0A7R8XJG6</accession>
<keyword evidence="12" id="KW-0732">Signal</keyword>
<dbReference type="InterPro" id="IPR018299">
    <property type="entry name" value="Alkaline_phosphatase_AS"/>
</dbReference>
<evidence type="ECO:0000256" key="10">
    <source>
        <dbReference type="RuleBase" id="RU003946"/>
    </source>
</evidence>
<feature type="chain" id="PRO_5036209219" description="Alkaline phosphatase" evidence="12">
    <location>
        <begin position="19"/>
        <end position="588"/>
    </location>
</feature>
<name>A0A7R8XJG6_9CRUS</name>
<keyword evidence="5 11" id="KW-0378">Hydrolase</keyword>
<keyword evidence="14" id="KW-1185">Reference proteome</keyword>
<dbReference type="PANTHER" id="PTHR11596:SF5">
    <property type="entry name" value="ALKALINE PHOSPHATASE"/>
    <property type="match status" value="1"/>
</dbReference>
<dbReference type="InterPro" id="IPR001952">
    <property type="entry name" value="Alkaline_phosphatase"/>
</dbReference>
<reference evidence="13" key="1">
    <citation type="submission" date="2020-11" db="EMBL/GenBank/DDBJ databases">
        <authorList>
            <person name="Tran Van P."/>
        </authorList>
    </citation>
    <scope>NUCLEOTIDE SEQUENCE</scope>
</reference>
<feature type="binding site" evidence="9">
    <location>
        <position position="340"/>
    </location>
    <ligand>
        <name>Zn(2+)</name>
        <dbReference type="ChEBI" id="CHEBI:29105"/>
        <label>2</label>
    </ligand>
</feature>
<gene>
    <name evidence="13" type="ORF">DSTB1V02_LOCUS8373</name>
</gene>
<dbReference type="InterPro" id="IPR017850">
    <property type="entry name" value="Alkaline_phosphatase_core_sf"/>
</dbReference>
<evidence type="ECO:0000256" key="11">
    <source>
        <dbReference type="RuleBase" id="RU003947"/>
    </source>
</evidence>
<dbReference type="PRINTS" id="PR00113">
    <property type="entry name" value="ALKPHPHTASE"/>
</dbReference>
<proteinExistence type="inferred from homology"/>
<dbReference type="Pfam" id="PF00245">
    <property type="entry name" value="Alk_phosphatase"/>
    <property type="match status" value="1"/>
</dbReference>
<feature type="binding site" evidence="9">
    <location>
        <position position="344"/>
    </location>
    <ligand>
        <name>Mg(2+)</name>
        <dbReference type="ChEBI" id="CHEBI:18420"/>
    </ligand>
</feature>
<protein>
    <recommendedName>
        <fullName evidence="2 11">Alkaline phosphatase</fullName>
        <ecNumber evidence="2 11">3.1.3.1</ecNumber>
    </recommendedName>
</protein>
<feature type="binding site" evidence="9">
    <location>
        <position position="384"/>
    </location>
    <ligand>
        <name>Zn(2+)</name>
        <dbReference type="ChEBI" id="CHEBI:29105"/>
        <label>2</label>
    </ligand>
</feature>
<feature type="binding site" evidence="9">
    <location>
        <position position="180"/>
    </location>
    <ligand>
        <name>Mg(2+)</name>
        <dbReference type="ChEBI" id="CHEBI:18420"/>
    </ligand>
</feature>
<dbReference type="EMBL" id="LR901420">
    <property type="protein sequence ID" value="CAD7248561.1"/>
    <property type="molecule type" value="Genomic_DNA"/>
</dbReference>
<keyword evidence="6 9" id="KW-0862">Zinc</keyword>
<dbReference type="SUPFAM" id="SSF53649">
    <property type="entry name" value="Alkaline phosphatase-like"/>
    <property type="match status" value="1"/>
</dbReference>
<dbReference type="SMART" id="SM00098">
    <property type="entry name" value="alkPPc"/>
    <property type="match status" value="1"/>
</dbReference>
<dbReference type="AlphaFoldDB" id="A0A7R8XJG6"/>
<dbReference type="PANTHER" id="PTHR11596">
    <property type="entry name" value="ALKALINE PHOSPHATASE"/>
    <property type="match status" value="1"/>
</dbReference>
<evidence type="ECO:0000256" key="4">
    <source>
        <dbReference type="ARBA" id="ARBA00022723"/>
    </source>
</evidence>
<keyword evidence="4 9" id="KW-0479">Metal-binding</keyword>
<keyword evidence="3" id="KW-0597">Phosphoprotein</keyword>
<organism evidence="13">
    <name type="scientific">Darwinula stevensoni</name>
    <dbReference type="NCBI Taxonomy" id="69355"/>
    <lineage>
        <taxon>Eukaryota</taxon>
        <taxon>Metazoa</taxon>
        <taxon>Ecdysozoa</taxon>
        <taxon>Arthropoda</taxon>
        <taxon>Crustacea</taxon>
        <taxon>Oligostraca</taxon>
        <taxon>Ostracoda</taxon>
        <taxon>Podocopa</taxon>
        <taxon>Podocopida</taxon>
        <taxon>Darwinulocopina</taxon>
        <taxon>Darwinuloidea</taxon>
        <taxon>Darwinulidae</taxon>
        <taxon>Darwinula</taxon>
    </lineage>
</organism>
<dbReference type="EC" id="3.1.3.1" evidence="2 11"/>
<evidence type="ECO:0000256" key="2">
    <source>
        <dbReference type="ARBA" id="ARBA00012647"/>
    </source>
</evidence>
<evidence type="ECO:0000256" key="3">
    <source>
        <dbReference type="ARBA" id="ARBA00022553"/>
    </source>
</evidence>
<dbReference type="OrthoDB" id="5818554at2759"/>
<evidence type="ECO:0000256" key="1">
    <source>
        <dbReference type="ARBA" id="ARBA00005984"/>
    </source>
</evidence>
<evidence type="ECO:0000256" key="7">
    <source>
        <dbReference type="ARBA" id="ARBA00022842"/>
    </source>
</evidence>
<feature type="binding site" evidence="9">
    <location>
        <position position="66"/>
    </location>
    <ligand>
        <name>Mg(2+)</name>
        <dbReference type="ChEBI" id="CHEBI:18420"/>
    </ligand>
</feature>
<comment type="cofactor">
    <cofactor evidence="9">
        <name>Zn(2+)</name>
        <dbReference type="ChEBI" id="CHEBI:29105"/>
    </cofactor>
    <text evidence="9">Binds 2 Zn(2+) ions.</text>
</comment>
<dbReference type="GO" id="GO:0004035">
    <property type="term" value="F:alkaline phosphatase activity"/>
    <property type="evidence" value="ECO:0007669"/>
    <property type="project" value="UniProtKB-EC"/>
</dbReference>
<comment type="cofactor">
    <cofactor evidence="9">
        <name>Mg(2+)</name>
        <dbReference type="ChEBI" id="CHEBI:18420"/>
    </cofactor>
    <text evidence="9">Binds 1 Mg(2+) ion.</text>
</comment>
<evidence type="ECO:0000313" key="13">
    <source>
        <dbReference type="EMBL" id="CAD7248561.1"/>
    </source>
</evidence>
<dbReference type="EMBL" id="CAJPEV010001903">
    <property type="protein sequence ID" value="CAG0894801.1"/>
    <property type="molecule type" value="Genomic_DNA"/>
</dbReference>
<dbReference type="Proteomes" id="UP000677054">
    <property type="component" value="Unassembled WGS sequence"/>
</dbReference>
<feature type="binding site" evidence="9">
    <location>
        <position position="335"/>
    </location>
    <ligand>
        <name>Mg(2+)</name>
        <dbReference type="ChEBI" id="CHEBI:18420"/>
    </ligand>
</feature>
<feature type="binding site" evidence="9">
    <location>
        <position position="66"/>
    </location>
    <ligand>
        <name>Zn(2+)</name>
        <dbReference type="ChEBI" id="CHEBI:29105"/>
        <label>2</label>
    </ligand>
</feature>
<evidence type="ECO:0000256" key="9">
    <source>
        <dbReference type="PIRSR" id="PIRSR601952-2"/>
    </source>
</evidence>
<evidence type="ECO:0000256" key="12">
    <source>
        <dbReference type="SAM" id="SignalP"/>
    </source>
</evidence>
<dbReference type="Gene3D" id="3.40.720.10">
    <property type="entry name" value="Alkaline Phosphatase, subunit A"/>
    <property type="match status" value="1"/>
</dbReference>
<evidence type="ECO:0000313" key="14">
    <source>
        <dbReference type="Proteomes" id="UP000677054"/>
    </source>
</evidence>